<dbReference type="Pfam" id="PF18146">
    <property type="entry name" value="CinA_KH"/>
    <property type="match status" value="1"/>
</dbReference>
<dbReference type="Pfam" id="PF02464">
    <property type="entry name" value="CinA"/>
    <property type="match status" value="1"/>
</dbReference>
<feature type="domain" description="MoaB/Mog" evidence="2">
    <location>
        <begin position="5"/>
        <end position="171"/>
    </location>
</feature>
<keyword evidence="4" id="KW-1185">Reference proteome</keyword>
<dbReference type="PANTHER" id="PTHR13939:SF0">
    <property type="entry name" value="NMN AMIDOHYDROLASE-LIKE PROTEIN YFAY"/>
    <property type="match status" value="1"/>
</dbReference>
<dbReference type="RefSeq" id="WP_275060562.1">
    <property type="nucleotide sequence ID" value="NZ_CP109617.1"/>
</dbReference>
<dbReference type="InterPro" id="IPR036425">
    <property type="entry name" value="MoaB/Mog-like_dom_sf"/>
</dbReference>
<evidence type="ECO:0000259" key="2">
    <source>
        <dbReference type="SMART" id="SM00852"/>
    </source>
</evidence>
<name>A0ABY8B3L6_9BACL</name>
<evidence type="ECO:0000256" key="1">
    <source>
        <dbReference type="HAMAP-Rule" id="MF_00226"/>
    </source>
</evidence>
<dbReference type="Pfam" id="PF00994">
    <property type="entry name" value="MoCF_biosynth"/>
    <property type="match status" value="1"/>
</dbReference>
<accession>A0ABY8B3L6</accession>
<dbReference type="Gene3D" id="3.90.950.20">
    <property type="entry name" value="CinA-like"/>
    <property type="match status" value="1"/>
</dbReference>
<sequence>MKRAEIIAVGSELLLGEIVNTNASYISEQLSKYGVPVLYHQVVGDNAVRMRETFEIARRRSDFVIVTGGLGPTADDVTKAVLSDLLERPIVRDEEAYETIQRFLVSRNRLMNDGDARQADVLSGADVLPNPVGLAPGMWIAGDTTWLLLPGVPREMKALVEATFPKKLSGATLVSESLRFYEIGESALDDAVKDLLDGSNPTVAPYAETGEARLRISARATDEVTARQMIEEVKTEILKRVGSYYFGSDDETIASHLVQTLSRLNRTFAVVESLTGGEVQSMVTSTPGASVVFLGGVVTYSDELKNRYLGVSLDTIEQHSVVSKEVAYEMVDGLSKTTHADYALSFTGEAGPTSNSGRSIGTVYIGVKTPNGIEVIERTYPHQERNIIRMRAAKDGLWALIQRIKKGE</sequence>
<dbReference type="PANTHER" id="PTHR13939">
    <property type="entry name" value="NICOTINAMIDE-NUCLEOTIDE AMIDOHYDROLASE PNCC"/>
    <property type="match status" value="1"/>
</dbReference>
<evidence type="ECO:0000313" key="4">
    <source>
        <dbReference type="Proteomes" id="UP001219957"/>
    </source>
</evidence>
<dbReference type="InterPro" id="IPR008136">
    <property type="entry name" value="CinA_C"/>
</dbReference>
<dbReference type="Proteomes" id="UP001219957">
    <property type="component" value="Chromosome"/>
</dbReference>
<dbReference type="SUPFAM" id="SSF142433">
    <property type="entry name" value="CinA-like"/>
    <property type="match status" value="1"/>
</dbReference>
<dbReference type="InterPro" id="IPR036653">
    <property type="entry name" value="CinA-like_C"/>
</dbReference>
<dbReference type="InterPro" id="IPR008135">
    <property type="entry name" value="Competence-induced_CinA"/>
</dbReference>
<gene>
    <name evidence="1" type="primary">cinA</name>
    <name evidence="3" type="ORF">OE059_06710</name>
</gene>
<dbReference type="SMART" id="SM00852">
    <property type="entry name" value="MoCF_biosynth"/>
    <property type="match status" value="1"/>
</dbReference>
<dbReference type="NCBIfam" id="TIGR00200">
    <property type="entry name" value="cinA_nterm"/>
    <property type="match status" value="1"/>
</dbReference>
<dbReference type="PIRSF" id="PIRSF006728">
    <property type="entry name" value="CinA"/>
    <property type="match status" value="1"/>
</dbReference>
<dbReference type="CDD" id="cd00885">
    <property type="entry name" value="cinA"/>
    <property type="match status" value="1"/>
</dbReference>
<dbReference type="InterPro" id="IPR001453">
    <property type="entry name" value="MoaB/Mog_dom"/>
</dbReference>
<dbReference type="HAMAP" id="MF_00226_B">
    <property type="entry name" value="CinA_B"/>
    <property type="match status" value="1"/>
</dbReference>
<dbReference type="Gene3D" id="3.40.980.10">
    <property type="entry name" value="MoaB/Mog-like domain"/>
    <property type="match status" value="1"/>
</dbReference>
<reference evidence="3 4" key="1">
    <citation type="submission" date="2022-10" db="EMBL/GenBank/DDBJ databases">
        <title>Complete genome sequence of Exiguobacterium profundum TSS-3 isolated from an extremely saline-alkaline spring located in Ixtapa, Chiapas-Mexico.</title>
        <authorList>
            <person name="Rincon-Rosales R."/>
            <person name="Rogel M.A."/>
            <person name="Rincon-Molina C.I."/>
            <person name="Guerrero G."/>
            <person name="Manzano-Gomez L.A."/>
            <person name="Lopez-Lopez A."/>
            <person name="Rincon Molina F.A."/>
            <person name="Martinez-Romero E."/>
        </authorList>
    </citation>
    <scope>NUCLEOTIDE SEQUENCE [LARGE SCALE GENOMIC DNA]</scope>
    <source>
        <strain evidence="3 4">TSS-3</strain>
    </source>
</reference>
<organism evidence="3 4">
    <name type="scientific">Exiguobacterium profundum</name>
    <dbReference type="NCBI Taxonomy" id="307643"/>
    <lineage>
        <taxon>Bacteria</taxon>
        <taxon>Bacillati</taxon>
        <taxon>Bacillota</taxon>
        <taxon>Bacilli</taxon>
        <taxon>Bacillales</taxon>
        <taxon>Bacillales Family XII. Incertae Sedis</taxon>
        <taxon>Exiguobacterium</taxon>
    </lineage>
</organism>
<dbReference type="Gene3D" id="3.30.70.2860">
    <property type="match status" value="1"/>
</dbReference>
<dbReference type="InterPro" id="IPR050101">
    <property type="entry name" value="CinA"/>
</dbReference>
<dbReference type="NCBIfam" id="TIGR00177">
    <property type="entry name" value="molyb_syn"/>
    <property type="match status" value="1"/>
</dbReference>
<dbReference type="NCBIfam" id="NF001813">
    <property type="entry name" value="PRK00549.1"/>
    <property type="match status" value="1"/>
</dbReference>
<dbReference type="NCBIfam" id="TIGR00199">
    <property type="entry name" value="PncC_domain"/>
    <property type="match status" value="1"/>
</dbReference>
<dbReference type="EMBL" id="CP109617">
    <property type="protein sequence ID" value="WED56540.1"/>
    <property type="molecule type" value="Genomic_DNA"/>
</dbReference>
<protein>
    <recommendedName>
        <fullName evidence="1">Putative competence-damage inducible protein</fullName>
    </recommendedName>
</protein>
<evidence type="ECO:0000313" key="3">
    <source>
        <dbReference type="EMBL" id="WED56540.1"/>
    </source>
</evidence>
<dbReference type="InterPro" id="IPR041424">
    <property type="entry name" value="CinA_KH"/>
</dbReference>
<proteinExistence type="inferred from homology"/>
<comment type="similarity">
    <text evidence="1">Belongs to the CinA family.</text>
</comment>
<dbReference type="SUPFAM" id="SSF53218">
    <property type="entry name" value="Molybdenum cofactor biosynthesis proteins"/>
    <property type="match status" value="1"/>
</dbReference>